<name>A0A8S9YCF7_9TREM</name>
<comment type="caution">
    <text evidence="2">The sequence shown here is derived from an EMBL/GenBank/DDBJ whole genome shotgun (WGS) entry which is preliminary data.</text>
</comment>
<evidence type="ECO:0000256" key="1">
    <source>
        <dbReference type="SAM" id="Phobius"/>
    </source>
</evidence>
<dbReference type="AlphaFoldDB" id="A0A8S9YCF7"/>
<proteinExistence type="predicted"/>
<accession>A0A8S9YCF7</accession>
<dbReference type="Proteomes" id="UP000822476">
    <property type="component" value="Unassembled WGS sequence"/>
</dbReference>
<dbReference type="EMBL" id="JTDE01015024">
    <property type="protein sequence ID" value="KAF7233952.1"/>
    <property type="molecule type" value="Genomic_DNA"/>
</dbReference>
<gene>
    <name evidence="2" type="ORF">EG68_12273</name>
</gene>
<keyword evidence="1" id="KW-0472">Membrane</keyword>
<keyword evidence="1" id="KW-0812">Transmembrane</keyword>
<sequence length="42" mass="4800">MLSDFNFELPLSTVLENVPFLWIVCSPSFASWLAPVTCYFLT</sequence>
<feature type="non-terminal residue" evidence="2">
    <location>
        <position position="42"/>
    </location>
</feature>
<keyword evidence="1" id="KW-1133">Transmembrane helix</keyword>
<reference evidence="2" key="1">
    <citation type="submission" date="2019-07" db="EMBL/GenBank/DDBJ databases">
        <title>Annotation for the trematode Paragonimus miyazaki's.</title>
        <authorList>
            <person name="Choi Y.-J."/>
        </authorList>
    </citation>
    <scope>NUCLEOTIDE SEQUENCE</scope>
    <source>
        <strain evidence="2">Japan</strain>
    </source>
</reference>
<evidence type="ECO:0000313" key="2">
    <source>
        <dbReference type="EMBL" id="KAF7233952.1"/>
    </source>
</evidence>
<organism evidence="2 3">
    <name type="scientific">Paragonimus skrjabini miyazakii</name>
    <dbReference type="NCBI Taxonomy" id="59628"/>
    <lineage>
        <taxon>Eukaryota</taxon>
        <taxon>Metazoa</taxon>
        <taxon>Spiralia</taxon>
        <taxon>Lophotrochozoa</taxon>
        <taxon>Platyhelminthes</taxon>
        <taxon>Trematoda</taxon>
        <taxon>Digenea</taxon>
        <taxon>Plagiorchiida</taxon>
        <taxon>Troglotremata</taxon>
        <taxon>Troglotrematidae</taxon>
        <taxon>Paragonimus</taxon>
    </lineage>
</organism>
<feature type="transmembrane region" description="Helical" evidence="1">
    <location>
        <begin position="20"/>
        <end position="41"/>
    </location>
</feature>
<keyword evidence="3" id="KW-1185">Reference proteome</keyword>
<evidence type="ECO:0000313" key="3">
    <source>
        <dbReference type="Proteomes" id="UP000822476"/>
    </source>
</evidence>
<protein>
    <submittedName>
        <fullName evidence="2">Uncharacterized protein</fullName>
    </submittedName>
</protein>